<dbReference type="EMBL" id="LNUW01000010">
    <property type="protein sequence ID" value="KXG86988.1"/>
    <property type="molecule type" value="Genomic_DNA"/>
</dbReference>
<evidence type="ECO:0000313" key="2">
    <source>
        <dbReference type="Proteomes" id="UP000070498"/>
    </source>
</evidence>
<name>A0A135P6M8_9HYPH</name>
<dbReference type="STRING" id="2052828.ATO67_21620"/>
<evidence type="ECO:0000313" key="1">
    <source>
        <dbReference type="EMBL" id="KXG86988.1"/>
    </source>
</evidence>
<keyword evidence="2" id="KW-1185">Reference proteome</keyword>
<protein>
    <recommendedName>
        <fullName evidence="3">OmpR/PhoB-type domain-containing protein</fullName>
    </recommendedName>
</protein>
<comment type="caution">
    <text evidence="1">The sequence shown here is derived from an EMBL/GenBank/DDBJ whole genome shotgun (WGS) entry which is preliminary data.</text>
</comment>
<sequence>MVFRLATLGRCNLDDETGNVLNVPTQALLISAYLFDIGRPVARRDVANLLWPGNAEAALRNLRSTLRRFALAMKNAPAPLIIADTNALSLNRIWWHATSTS</sequence>
<dbReference type="RefSeq" id="WP_067653855.1">
    <property type="nucleotide sequence ID" value="NZ_KQ961039.1"/>
</dbReference>
<gene>
    <name evidence="1" type="ORF">ATO67_21620</name>
</gene>
<proteinExistence type="predicted"/>
<reference evidence="1 2" key="1">
    <citation type="submission" date="2015-11" db="EMBL/GenBank/DDBJ databases">
        <title>Draft genome sequence of Agrobacterium sp. R89-1.</title>
        <authorList>
            <person name="Zahradnik J."/>
            <person name="Kyslikova E."/>
            <person name="Palyzova A."/>
            <person name="Kyslik P."/>
        </authorList>
    </citation>
    <scope>NUCLEOTIDE SEQUENCE [LARGE SCALE GENOMIC DNA]</scope>
    <source>
        <strain evidence="1 2">R89-1</strain>
    </source>
</reference>
<dbReference type="Proteomes" id="UP000070498">
    <property type="component" value="Unassembled WGS sequence"/>
</dbReference>
<dbReference type="AlphaFoldDB" id="A0A135P6M8"/>
<evidence type="ECO:0008006" key="3">
    <source>
        <dbReference type="Google" id="ProtNLM"/>
    </source>
</evidence>
<accession>A0A135P6M8</accession>
<organism evidence="1 2">
    <name type="scientific">Agrobacterium bohemicum</name>
    <dbReference type="NCBI Taxonomy" id="2052828"/>
    <lineage>
        <taxon>Bacteria</taxon>
        <taxon>Pseudomonadati</taxon>
        <taxon>Pseudomonadota</taxon>
        <taxon>Alphaproteobacteria</taxon>
        <taxon>Hyphomicrobiales</taxon>
        <taxon>Rhizobiaceae</taxon>
        <taxon>Rhizobium/Agrobacterium group</taxon>
        <taxon>Agrobacterium</taxon>
    </lineage>
</organism>